<evidence type="ECO:0000256" key="1">
    <source>
        <dbReference type="ARBA" id="ARBA00008522"/>
    </source>
</evidence>
<proteinExistence type="inferred from homology"/>
<evidence type="ECO:0000256" key="2">
    <source>
        <dbReference type="HAMAP-Rule" id="MF_00489"/>
    </source>
</evidence>
<evidence type="ECO:0000313" key="4">
    <source>
        <dbReference type="Proteomes" id="UP000544872"/>
    </source>
</evidence>
<sequence>MTRTLYIDADACPVKDDTLKAARRTATPVVLVGNRWIRGMDGPLVRQVVVPVEPDAADKWIAAEIVAGDLCITNDVPLAARCVEVGATALSPTGKVFDEGSVGMALAVRDLMTDLRDSGEITGGPRPYSPRDRAAFLNALDRLLARKG</sequence>
<name>A0A7W9ZCR1_NOVIT</name>
<dbReference type="Proteomes" id="UP000544872">
    <property type="component" value="Unassembled WGS sequence"/>
</dbReference>
<dbReference type="InterPro" id="IPR003791">
    <property type="entry name" value="UPF0178"/>
</dbReference>
<gene>
    <name evidence="3" type="ORF">FHS48_000356</name>
</gene>
<dbReference type="RefSeq" id="WP_184260660.1">
    <property type="nucleotide sequence ID" value="NZ_JACIIX010000001.1"/>
</dbReference>
<dbReference type="NCBIfam" id="NF001095">
    <property type="entry name" value="PRK00124.1"/>
    <property type="match status" value="1"/>
</dbReference>
<reference evidence="3 4" key="1">
    <citation type="submission" date="2020-08" db="EMBL/GenBank/DDBJ databases">
        <title>Genomic Encyclopedia of Type Strains, Phase IV (KMG-IV): sequencing the most valuable type-strain genomes for metagenomic binning, comparative biology and taxonomic classification.</title>
        <authorList>
            <person name="Goeker M."/>
        </authorList>
    </citation>
    <scope>NUCLEOTIDE SEQUENCE [LARGE SCALE GENOMIC DNA]</scope>
    <source>
        <strain evidence="3 4">DSM 11590</strain>
    </source>
</reference>
<comment type="caution">
    <text evidence="3">The sequence shown here is derived from an EMBL/GenBank/DDBJ whole genome shotgun (WGS) entry which is preliminary data.</text>
</comment>
<organism evidence="3 4">
    <name type="scientific">Novispirillum itersonii</name>
    <name type="common">Aquaspirillum itersonii</name>
    <dbReference type="NCBI Taxonomy" id="189"/>
    <lineage>
        <taxon>Bacteria</taxon>
        <taxon>Pseudomonadati</taxon>
        <taxon>Pseudomonadota</taxon>
        <taxon>Alphaproteobacteria</taxon>
        <taxon>Rhodospirillales</taxon>
        <taxon>Novispirillaceae</taxon>
        <taxon>Novispirillum</taxon>
    </lineage>
</organism>
<evidence type="ECO:0000313" key="3">
    <source>
        <dbReference type="EMBL" id="MBB6208975.1"/>
    </source>
</evidence>
<dbReference type="Pfam" id="PF02639">
    <property type="entry name" value="DUF188"/>
    <property type="match status" value="1"/>
</dbReference>
<keyword evidence="4" id="KW-1185">Reference proteome</keyword>
<dbReference type="EMBL" id="JACIIX010000001">
    <property type="protein sequence ID" value="MBB6208975.1"/>
    <property type="molecule type" value="Genomic_DNA"/>
</dbReference>
<dbReference type="PANTHER" id="PTHR35146:SF1">
    <property type="entry name" value="UPF0178 PROTEIN YAII"/>
    <property type="match status" value="1"/>
</dbReference>
<protein>
    <recommendedName>
        <fullName evidence="2">UPF0178 protein FHS48_000356</fullName>
    </recommendedName>
</protein>
<dbReference type="HAMAP" id="MF_00489">
    <property type="entry name" value="UPF0178"/>
    <property type="match status" value="1"/>
</dbReference>
<dbReference type="AlphaFoldDB" id="A0A7W9ZCR1"/>
<comment type="similarity">
    <text evidence="1 2">Belongs to the UPF0178 family.</text>
</comment>
<accession>A0A7W9ZCR1</accession>
<dbReference type="PANTHER" id="PTHR35146">
    <property type="entry name" value="UPF0178 PROTEIN YAII"/>
    <property type="match status" value="1"/>
</dbReference>